<sequence>MGSDFQAIPIIGMHLYLAGLPSSPVTTVLFRSKIVDISAFLEKIDDPRMGDDKELLEVIRQLDDACKEAGFFYVTGTRIVCYRVIPSIGAVSAPLLPEIGR</sequence>
<gene>
    <name evidence="1" type="ORF">C4D60_Mb03t20610</name>
</gene>
<proteinExistence type="predicted"/>
<accession>A0A4S8JB97</accession>
<evidence type="ECO:0000313" key="2">
    <source>
        <dbReference type="Proteomes" id="UP000317650"/>
    </source>
</evidence>
<comment type="caution">
    <text evidence="1">The sequence shown here is derived from an EMBL/GenBank/DDBJ whole genome shotgun (WGS) entry which is preliminary data.</text>
</comment>
<dbReference type="STRING" id="52838.A0A4S8JB97"/>
<name>A0A4S8JB97_MUSBA</name>
<protein>
    <submittedName>
        <fullName evidence="1">Uncharacterized protein</fullName>
    </submittedName>
</protein>
<dbReference type="Proteomes" id="UP000317650">
    <property type="component" value="Chromosome 3"/>
</dbReference>
<evidence type="ECO:0000313" key="1">
    <source>
        <dbReference type="EMBL" id="THU59023.1"/>
    </source>
</evidence>
<dbReference type="Gene3D" id="2.60.120.330">
    <property type="entry name" value="B-lactam Antibiotic, Isopenicillin N Synthase, Chain"/>
    <property type="match status" value="1"/>
</dbReference>
<keyword evidence="2" id="KW-1185">Reference proteome</keyword>
<dbReference type="SUPFAM" id="SSF51197">
    <property type="entry name" value="Clavaminate synthase-like"/>
    <property type="match status" value="1"/>
</dbReference>
<dbReference type="AlphaFoldDB" id="A0A4S8JB97"/>
<organism evidence="1 2">
    <name type="scientific">Musa balbisiana</name>
    <name type="common">Banana</name>
    <dbReference type="NCBI Taxonomy" id="52838"/>
    <lineage>
        <taxon>Eukaryota</taxon>
        <taxon>Viridiplantae</taxon>
        <taxon>Streptophyta</taxon>
        <taxon>Embryophyta</taxon>
        <taxon>Tracheophyta</taxon>
        <taxon>Spermatophyta</taxon>
        <taxon>Magnoliopsida</taxon>
        <taxon>Liliopsida</taxon>
        <taxon>Zingiberales</taxon>
        <taxon>Musaceae</taxon>
        <taxon>Musa</taxon>
    </lineage>
</organism>
<dbReference type="InterPro" id="IPR027443">
    <property type="entry name" value="IPNS-like_sf"/>
</dbReference>
<reference evidence="1 2" key="1">
    <citation type="journal article" date="2019" name="Nat. Plants">
        <title>Genome sequencing of Musa balbisiana reveals subgenome evolution and function divergence in polyploid bananas.</title>
        <authorList>
            <person name="Yao X."/>
        </authorList>
    </citation>
    <scope>NUCLEOTIDE SEQUENCE [LARGE SCALE GENOMIC DNA]</scope>
    <source>
        <strain evidence="2">cv. DH-PKW</strain>
        <tissue evidence="1">Leaves</tissue>
    </source>
</reference>
<dbReference type="EMBL" id="PYDT01000006">
    <property type="protein sequence ID" value="THU59023.1"/>
    <property type="molecule type" value="Genomic_DNA"/>
</dbReference>